<dbReference type="InterPro" id="IPR002126">
    <property type="entry name" value="Cadherin-like_dom"/>
</dbReference>
<dbReference type="CDD" id="cd11304">
    <property type="entry name" value="Cadherin_repeat"/>
    <property type="match status" value="7"/>
</dbReference>
<evidence type="ECO:0000256" key="7">
    <source>
        <dbReference type="ARBA" id="ARBA00022889"/>
    </source>
</evidence>
<dbReference type="Pfam" id="PF00028">
    <property type="entry name" value="Cadherin"/>
    <property type="match status" value="5"/>
</dbReference>
<dbReference type="PANTHER" id="PTHR24028:SF146">
    <property type="entry name" value="CADHERIN 96CB, ISOFORM D-RELATED"/>
    <property type="match status" value="1"/>
</dbReference>
<keyword evidence="3 13" id="KW-0812">Transmembrane</keyword>
<feature type="domain" description="Cadherin" evidence="14">
    <location>
        <begin position="578"/>
        <end position="681"/>
    </location>
</feature>
<sequence>MANKCGIGIYLPAVLVLYIITTDAQNTVVKYAIFEEQGEVVYIGNIANDTHLFQGIPLKDLQLFRFQIPTQSNKYASLFSVNETTCVLSTVRKIDRESFEECQYSTMRCVISFNVIVYRYDSPDLLNIYRMISAEVTVKDINDNPPEFPTSSITVQVPEEDDGYVFTINGARDKDTGTVNSYDVSGNGLFLLDVPVTQDDTQTQEPELYIRVARKFDREKQSNYSVTITAMDAGNPERTGTLTMNVLITDINDNAPIFMQQEYNFSIPENLALESGILNVTATDADSGKNGVVSYRFSIRTAPTVSEYFEIDATLGQITVIGEVDYEKIQEFHFYVIAYDHGNPVQTSQTKVSIYVTDVNDNSPQININLPPGGTTLSEDTAIGTYIALIEVLDPDSGENGRVTCASSDPNFWLEPLTLKNNYKVVLFQRLDREVNPYLEVMMRCEDFGIPRRQSVASFRVTVSDVNDNFPIFTEKVFNMSIEENNVVDGRIGTVSATDKDENQNGQVVFSLHPEALAQFRIDQDTGVIRARISFDREIQDKYIFRVIASDKGTPSLTSTGTVAVYITDQNDNDPHFITNSTQLFVYENQLNGTIVGVIQAVDPDNGINGSVSLNFHYLGNISELFFFYPDSGLVKTRVPLDREAKNKYEFSVLAVDMGGRSSPAQVSIFILDLNDNDPVIECPNGSDDSVLIPFKTKVGSVIAQIVASDRDEDKNAQLHYSLKTNNTSDDVFIELNTGTLILNRSLNYADVDRTLSLQVVVTDQGSPPRNASKTCKLLIANDEDVQAAAIGNLHQSIWIVIAVVCLTVLLSVVMVTVICKLCLCDKRKAMESRSDDRNVLDEKLSEISSTSSRDANEKDNERLPKKYMYDRNLVMIKNSTTSMQKEKQREKEIPDTNEKMKPLTSILKRRNSDTQNQDMDTLDSGRGGSEGDSSSLVGTVDQAPDFFTNFTDNRKLQTQKSVDSGIGIKDNMPNPSKKPSQTNLEEDHVSLESDTTKKSQVSRVPKSIANFIQTPSKTATRKELQKLRNISESVHTESDDNHSDVSYSQKKSVRFLDKSSSRDRVFSEPGHVTHIQTHDQQSLSQSCNSYNFRQDTSKHLSLDRTVSKSGFPQSGNNSKGLHYRPPTNNSSNSFPTQITHANARTTFSFQQPNSVGGVVKSGNSDQQHVSDSETYRPSYNRRGNAQNDTIVSGNDIFKNYGKHSLSYSLNRSVSPESHSAILELPALSQRIRHHSDGSFSTHGLSYIVPLEGPTYENGQRYTLRNSGGRGDDGSSTTSGSYTLSLEESGHEKEYQHKDIVV</sequence>
<dbReference type="Gene3D" id="2.60.40.60">
    <property type="entry name" value="Cadherins"/>
    <property type="match status" value="7"/>
</dbReference>
<evidence type="ECO:0000259" key="14">
    <source>
        <dbReference type="PROSITE" id="PS50268"/>
    </source>
</evidence>
<accession>A0ABD3X0F7</accession>
<feature type="region of interest" description="Disordered" evidence="12">
    <location>
        <begin position="1152"/>
        <end position="1188"/>
    </location>
</feature>
<keyword evidence="9 13" id="KW-0472">Membrane</keyword>
<feature type="domain" description="Cadherin" evidence="14">
    <location>
        <begin position="64"/>
        <end position="148"/>
    </location>
</feature>
<dbReference type="InterPro" id="IPR015919">
    <property type="entry name" value="Cadherin-like_sf"/>
</dbReference>
<dbReference type="SMART" id="SM00112">
    <property type="entry name" value="CA"/>
    <property type="match status" value="7"/>
</dbReference>
<feature type="compositionally biased region" description="Low complexity" evidence="12">
    <location>
        <begin position="1274"/>
        <end position="1287"/>
    </location>
</feature>
<feature type="compositionally biased region" description="Polar residues" evidence="12">
    <location>
        <begin position="1176"/>
        <end position="1188"/>
    </location>
</feature>
<evidence type="ECO:0000256" key="6">
    <source>
        <dbReference type="ARBA" id="ARBA00022837"/>
    </source>
</evidence>
<evidence type="ECO:0000256" key="8">
    <source>
        <dbReference type="ARBA" id="ARBA00022989"/>
    </source>
</evidence>
<evidence type="ECO:0000256" key="13">
    <source>
        <dbReference type="SAM" id="Phobius"/>
    </source>
</evidence>
<dbReference type="Pfam" id="PF08266">
    <property type="entry name" value="Cadherin_2"/>
    <property type="match status" value="1"/>
</dbReference>
<feature type="domain" description="Cadherin" evidence="14">
    <location>
        <begin position="474"/>
        <end position="577"/>
    </location>
</feature>
<evidence type="ECO:0000256" key="12">
    <source>
        <dbReference type="SAM" id="MobiDB-lite"/>
    </source>
</evidence>
<keyword evidence="6 11" id="KW-0106">Calcium</keyword>
<feature type="domain" description="Cadherin" evidence="14">
    <location>
        <begin position="259"/>
        <end position="366"/>
    </location>
</feature>
<dbReference type="PRINTS" id="PR00205">
    <property type="entry name" value="CADHERIN"/>
</dbReference>
<gene>
    <name evidence="15" type="ORF">ACJMK2_032000</name>
</gene>
<feature type="transmembrane region" description="Helical" evidence="13">
    <location>
        <begin position="798"/>
        <end position="824"/>
    </location>
</feature>
<evidence type="ECO:0000313" key="16">
    <source>
        <dbReference type="Proteomes" id="UP001634394"/>
    </source>
</evidence>
<dbReference type="GO" id="GO:0005509">
    <property type="term" value="F:calcium ion binding"/>
    <property type="evidence" value="ECO:0007669"/>
    <property type="project" value="UniProtKB-UniRule"/>
</dbReference>
<dbReference type="FunFam" id="2.60.40.60:FF:000005">
    <property type="entry name" value="Protocadherin 9"/>
    <property type="match status" value="2"/>
</dbReference>
<keyword evidence="16" id="KW-1185">Reference proteome</keyword>
<keyword evidence="10" id="KW-0325">Glycoprotein</keyword>
<feature type="compositionally biased region" description="Polar residues" evidence="12">
    <location>
        <begin position="1127"/>
        <end position="1137"/>
    </location>
</feature>
<dbReference type="GO" id="GO:0007155">
    <property type="term" value="P:cell adhesion"/>
    <property type="evidence" value="ECO:0007669"/>
    <property type="project" value="UniProtKB-KW"/>
</dbReference>
<dbReference type="EMBL" id="JBJQND010000004">
    <property type="protein sequence ID" value="KAL3879714.1"/>
    <property type="molecule type" value="Genomic_DNA"/>
</dbReference>
<evidence type="ECO:0000256" key="4">
    <source>
        <dbReference type="ARBA" id="ARBA00022729"/>
    </source>
</evidence>
<protein>
    <recommendedName>
        <fullName evidence="14">Cadherin domain-containing protein</fullName>
    </recommendedName>
</protein>
<feature type="compositionally biased region" description="Polar residues" evidence="12">
    <location>
        <begin position="974"/>
        <end position="984"/>
    </location>
</feature>
<keyword evidence="8 13" id="KW-1133">Transmembrane helix</keyword>
<feature type="compositionally biased region" description="Basic and acidic residues" evidence="12">
    <location>
        <begin position="885"/>
        <end position="902"/>
    </location>
</feature>
<dbReference type="InterPro" id="IPR013164">
    <property type="entry name" value="Cadherin_N"/>
</dbReference>
<dbReference type="InterPro" id="IPR050174">
    <property type="entry name" value="Protocadherin/Cadherin-CA"/>
</dbReference>
<evidence type="ECO:0000256" key="5">
    <source>
        <dbReference type="ARBA" id="ARBA00022737"/>
    </source>
</evidence>
<evidence type="ECO:0000256" key="11">
    <source>
        <dbReference type="PROSITE-ProRule" id="PRU00043"/>
    </source>
</evidence>
<evidence type="ECO:0000256" key="3">
    <source>
        <dbReference type="ARBA" id="ARBA00022692"/>
    </source>
</evidence>
<feature type="compositionally biased region" description="Polar residues" evidence="12">
    <location>
        <begin position="949"/>
        <end position="963"/>
    </location>
</feature>
<feature type="compositionally biased region" description="Basic and acidic residues" evidence="12">
    <location>
        <begin position="986"/>
        <end position="998"/>
    </location>
</feature>
<keyword evidence="2" id="KW-1003">Cell membrane</keyword>
<evidence type="ECO:0000256" key="1">
    <source>
        <dbReference type="ARBA" id="ARBA00004251"/>
    </source>
</evidence>
<feature type="domain" description="Cadherin" evidence="14">
    <location>
        <begin position="376"/>
        <end position="473"/>
    </location>
</feature>
<feature type="compositionally biased region" description="Polar residues" evidence="12">
    <location>
        <begin position="1108"/>
        <end position="1120"/>
    </location>
</feature>
<dbReference type="FunFam" id="2.60.40.60:FF:000092">
    <property type="entry name" value="Protocadherin 8"/>
    <property type="match status" value="1"/>
</dbReference>
<feature type="region of interest" description="Disordered" evidence="12">
    <location>
        <begin position="1259"/>
        <end position="1302"/>
    </location>
</feature>
<feature type="domain" description="Cadherin" evidence="14">
    <location>
        <begin position="685"/>
        <end position="791"/>
    </location>
</feature>
<reference evidence="15 16" key="1">
    <citation type="submission" date="2024-11" db="EMBL/GenBank/DDBJ databases">
        <title>Chromosome-level genome assembly of the freshwater bivalve Anodonta woodiana.</title>
        <authorList>
            <person name="Chen X."/>
        </authorList>
    </citation>
    <scope>NUCLEOTIDE SEQUENCE [LARGE SCALE GENOMIC DNA]</scope>
    <source>
        <strain evidence="15">MN2024</strain>
        <tissue evidence="15">Gills</tissue>
    </source>
</reference>
<feature type="region of interest" description="Disordered" evidence="12">
    <location>
        <begin position="879"/>
        <end position="1003"/>
    </location>
</feature>
<evidence type="ECO:0000256" key="10">
    <source>
        <dbReference type="ARBA" id="ARBA00023180"/>
    </source>
</evidence>
<dbReference type="GO" id="GO:0005886">
    <property type="term" value="C:plasma membrane"/>
    <property type="evidence" value="ECO:0007669"/>
    <property type="project" value="UniProtKB-SubCell"/>
</dbReference>
<keyword evidence="7" id="KW-0130">Cell adhesion</keyword>
<comment type="caution">
    <text evidence="15">The sequence shown here is derived from an EMBL/GenBank/DDBJ whole genome shotgun (WGS) entry which is preliminary data.</text>
</comment>
<dbReference type="SUPFAM" id="SSF49313">
    <property type="entry name" value="Cadherin-like"/>
    <property type="match status" value="6"/>
</dbReference>
<evidence type="ECO:0000313" key="15">
    <source>
        <dbReference type="EMBL" id="KAL3879714.1"/>
    </source>
</evidence>
<dbReference type="PANTHER" id="PTHR24028">
    <property type="entry name" value="CADHERIN-87A"/>
    <property type="match status" value="1"/>
</dbReference>
<keyword evidence="4" id="KW-0732">Signal</keyword>
<dbReference type="Proteomes" id="UP001634394">
    <property type="component" value="Unassembled WGS sequence"/>
</dbReference>
<feature type="region of interest" description="Disordered" evidence="12">
    <location>
        <begin position="846"/>
        <end position="865"/>
    </location>
</feature>
<comment type="subcellular location">
    <subcellularLocation>
        <location evidence="1">Cell membrane</location>
        <topology evidence="1">Single-pass type I membrane protein</topology>
    </subcellularLocation>
</comment>
<evidence type="ECO:0000256" key="2">
    <source>
        <dbReference type="ARBA" id="ARBA00022475"/>
    </source>
</evidence>
<dbReference type="InterPro" id="IPR020894">
    <property type="entry name" value="Cadherin_CS"/>
</dbReference>
<feature type="compositionally biased region" description="Basic and acidic residues" evidence="12">
    <location>
        <begin position="1288"/>
        <end position="1302"/>
    </location>
</feature>
<keyword evidence="5" id="KW-0677">Repeat</keyword>
<dbReference type="FunFam" id="2.60.40.60:FF:000007">
    <property type="entry name" value="Protocadherin alpha 2"/>
    <property type="match status" value="1"/>
</dbReference>
<feature type="domain" description="Cadherin" evidence="14">
    <location>
        <begin position="171"/>
        <end position="258"/>
    </location>
</feature>
<name>A0ABD3X0F7_SINWO</name>
<dbReference type="PROSITE" id="PS00232">
    <property type="entry name" value="CADHERIN_1"/>
    <property type="match status" value="4"/>
</dbReference>
<organism evidence="15 16">
    <name type="scientific">Sinanodonta woodiana</name>
    <name type="common">Chinese pond mussel</name>
    <name type="synonym">Anodonta woodiana</name>
    <dbReference type="NCBI Taxonomy" id="1069815"/>
    <lineage>
        <taxon>Eukaryota</taxon>
        <taxon>Metazoa</taxon>
        <taxon>Spiralia</taxon>
        <taxon>Lophotrochozoa</taxon>
        <taxon>Mollusca</taxon>
        <taxon>Bivalvia</taxon>
        <taxon>Autobranchia</taxon>
        <taxon>Heteroconchia</taxon>
        <taxon>Palaeoheterodonta</taxon>
        <taxon>Unionida</taxon>
        <taxon>Unionoidea</taxon>
        <taxon>Unionidae</taxon>
        <taxon>Unioninae</taxon>
        <taxon>Sinanodonta</taxon>
    </lineage>
</organism>
<evidence type="ECO:0000256" key="9">
    <source>
        <dbReference type="ARBA" id="ARBA00023136"/>
    </source>
</evidence>
<feature type="region of interest" description="Disordered" evidence="12">
    <location>
        <begin position="1101"/>
        <end position="1137"/>
    </location>
</feature>
<proteinExistence type="predicted"/>
<feature type="compositionally biased region" description="Basic and acidic residues" evidence="12">
    <location>
        <begin position="855"/>
        <end position="865"/>
    </location>
</feature>
<dbReference type="PROSITE" id="PS50268">
    <property type="entry name" value="CADHERIN_2"/>
    <property type="match status" value="7"/>
</dbReference>